<evidence type="ECO:0000256" key="9">
    <source>
        <dbReference type="ARBA" id="ARBA00022741"/>
    </source>
</evidence>
<organism evidence="16 17">
    <name type="scientific">Branchiostoma belcheri</name>
    <name type="common">Amphioxus</name>
    <dbReference type="NCBI Taxonomy" id="7741"/>
    <lineage>
        <taxon>Eukaryota</taxon>
        <taxon>Metazoa</taxon>
        <taxon>Chordata</taxon>
        <taxon>Cephalochordata</taxon>
        <taxon>Leptocardii</taxon>
        <taxon>Amphioxiformes</taxon>
        <taxon>Branchiostomatidae</taxon>
        <taxon>Branchiostoma</taxon>
    </lineage>
</organism>
<evidence type="ECO:0000256" key="8">
    <source>
        <dbReference type="ARBA" id="ARBA00022694"/>
    </source>
</evidence>
<evidence type="ECO:0000256" key="1">
    <source>
        <dbReference type="ARBA" id="ARBA00003986"/>
    </source>
</evidence>
<dbReference type="FunFam" id="2.30.30.280:FF:000001">
    <property type="entry name" value="tRNA-specific 2-thiouridylase MnmA"/>
    <property type="match status" value="1"/>
</dbReference>
<keyword evidence="7" id="KW-0808">Transferase</keyword>
<dbReference type="NCBIfam" id="NF001138">
    <property type="entry name" value="PRK00143.1"/>
    <property type="match status" value="1"/>
</dbReference>
<dbReference type="GO" id="GO:0061708">
    <property type="term" value="F:tRNA-5-taurinomethyluridine 2-sulfurtransferase"/>
    <property type="evidence" value="ECO:0007669"/>
    <property type="project" value="UniProtKB-EC"/>
</dbReference>
<dbReference type="GO" id="GO:0005739">
    <property type="term" value="C:mitochondrion"/>
    <property type="evidence" value="ECO:0007669"/>
    <property type="project" value="UniProtKB-SubCell"/>
</dbReference>
<gene>
    <name evidence="17" type="primary">LOC109473033</name>
</gene>
<feature type="domain" description="tRNA-specific 2-thiouridylase MnmA-like C-terminal" evidence="14">
    <location>
        <begin position="298"/>
        <end position="377"/>
    </location>
</feature>
<protein>
    <recommendedName>
        <fullName evidence="5">Mitochondrial tRNA-specific 2-thiouridylase 1</fullName>
        <ecNumber evidence="4">2.8.1.14</ecNumber>
    </recommendedName>
</protein>
<keyword evidence="12" id="KW-1015">Disulfide bond</keyword>
<keyword evidence="9" id="KW-0547">Nucleotide-binding</keyword>
<dbReference type="Gene3D" id="2.40.30.10">
    <property type="entry name" value="Translation factors"/>
    <property type="match status" value="1"/>
</dbReference>
<evidence type="ECO:0000256" key="7">
    <source>
        <dbReference type="ARBA" id="ARBA00022679"/>
    </source>
</evidence>
<dbReference type="SUPFAM" id="SSF52402">
    <property type="entry name" value="Adenine nucleotide alpha hydrolases-like"/>
    <property type="match status" value="1"/>
</dbReference>
<dbReference type="NCBIfam" id="TIGR00420">
    <property type="entry name" value="trmU"/>
    <property type="match status" value="1"/>
</dbReference>
<dbReference type="CDD" id="cd01998">
    <property type="entry name" value="MnmA_TRMU-like"/>
    <property type="match status" value="1"/>
</dbReference>
<evidence type="ECO:0000256" key="13">
    <source>
        <dbReference type="ARBA" id="ARBA00049564"/>
    </source>
</evidence>
<dbReference type="Pfam" id="PF20259">
    <property type="entry name" value="tRNA_Me_trans_M"/>
    <property type="match status" value="1"/>
</dbReference>
<dbReference type="RefSeq" id="XP_019628487.1">
    <property type="nucleotide sequence ID" value="XM_019772928.1"/>
</dbReference>
<evidence type="ECO:0000259" key="15">
    <source>
        <dbReference type="Pfam" id="PF20259"/>
    </source>
</evidence>
<dbReference type="HAMAP" id="MF_00144">
    <property type="entry name" value="tRNA_thiouridyl_MnmA"/>
    <property type="match status" value="1"/>
</dbReference>
<evidence type="ECO:0000256" key="2">
    <source>
        <dbReference type="ARBA" id="ARBA00004173"/>
    </source>
</evidence>
<accession>A0A6P4ZBM4</accession>
<evidence type="ECO:0000313" key="17">
    <source>
        <dbReference type="RefSeq" id="XP_019628487.1"/>
    </source>
</evidence>
<evidence type="ECO:0000256" key="6">
    <source>
        <dbReference type="ARBA" id="ARBA00022555"/>
    </source>
</evidence>
<sequence>MSIRHVVVALSGGVDSSVAALLLKRKGYQVTGVFMRNWDTVNELGVCQADRDCEDAEFVCRRLDIPFHQVNLVKDYWNDVFSEMLKEYQHGWTPNPDILCNKRIKFRTFFNYVMDKFEADALATGHYARTSIHGNICTENVLSSMNIIPRSHTENVKLLQALDSWKDQTFFLSQIPQQALRRALFPLGELTKPVVKQMAQDAGFTHIAKKKESMGVCFIGERNFPNFLQEYIDTKPGQFVSVLDGKVLGEHKGASLYTIGQRAGLGGMKEPWFVVDRDTSNNNIFVCPTTDHPALYRQLIMTEPVHWIADPPRRLYEDQMYDCLFRFQHQMPLVKCTLTLSGNNQVWVSLAEPIRALTPGQYAVFYKGDECLGGGKIIKLGPTLFDLQGRRTIRIEEIEKRPEK</sequence>
<keyword evidence="16" id="KW-1185">Reference proteome</keyword>
<dbReference type="Pfam" id="PF20258">
    <property type="entry name" value="tRNA_Me_trans_C"/>
    <property type="match status" value="1"/>
</dbReference>
<dbReference type="KEGG" id="bbel:109473033"/>
<dbReference type="InterPro" id="IPR023382">
    <property type="entry name" value="MnmA-like_central_sf"/>
</dbReference>
<evidence type="ECO:0000256" key="12">
    <source>
        <dbReference type="ARBA" id="ARBA00023157"/>
    </source>
</evidence>
<dbReference type="Pfam" id="PF03054">
    <property type="entry name" value="tRNA_Me_trans"/>
    <property type="match status" value="1"/>
</dbReference>
<evidence type="ECO:0000313" key="16">
    <source>
        <dbReference type="Proteomes" id="UP000515135"/>
    </source>
</evidence>
<dbReference type="PANTHER" id="PTHR11933:SF5">
    <property type="entry name" value="MITOCHONDRIAL TRNA-SPECIFIC 2-THIOURIDYLASE 1"/>
    <property type="match status" value="1"/>
</dbReference>
<keyword evidence="10" id="KW-0067">ATP-binding</keyword>
<dbReference type="AlphaFoldDB" id="A0A6P4ZBM4"/>
<keyword evidence="8" id="KW-0819">tRNA processing</keyword>
<dbReference type="InterPro" id="IPR046885">
    <property type="entry name" value="MnmA-like_C"/>
</dbReference>
<evidence type="ECO:0000256" key="5">
    <source>
        <dbReference type="ARBA" id="ARBA00018888"/>
    </source>
</evidence>
<evidence type="ECO:0000256" key="3">
    <source>
        <dbReference type="ARBA" id="ARBA00006191"/>
    </source>
</evidence>
<dbReference type="InterPro" id="IPR014729">
    <property type="entry name" value="Rossmann-like_a/b/a_fold"/>
</dbReference>
<dbReference type="Gene3D" id="2.30.30.280">
    <property type="entry name" value="Adenine nucleotide alpha hydrolases-like domains"/>
    <property type="match status" value="1"/>
</dbReference>
<proteinExistence type="inferred from homology"/>
<dbReference type="Proteomes" id="UP000515135">
    <property type="component" value="Unplaced"/>
</dbReference>
<dbReference type="GO" id="GO:0002143">
    <property type="term" value="P:tRNA wobble position uridine thiolation"/>
    <property type="evidence" value="ECO:0007669"/>
    <property type="project" value="TreeGrafter"/>
</dbReference>
<reference evidence="17" key="1">
    <citation type="submission" date="2025-08" db="UniProtKB">
        <authorList>
            <consortium name="RefSeq"/>
        </authorList>
    </citation>
    <scope>IDENTIFICATION</scope>
    <source>
        <tissue evidence="17">Gonad</tissue>
    </source>
</reference>
<dbReference type="OrthoDB" id="3685at2759"/>
<dbReference type="GO" id="GO:0000049">
    <property type="term" value="F:tRNA binding"/>
    <property type="evidence" value="ECO:0007669"/>
    <property type="project" value="UniProtKB-KW"/>
</dbReference>
<comment type="subcellular location">
    <subcellularLocation>
        <location evidence="2">Mitochondrion</location>
    </subcellularLocation>
</comment>
<comment type="function">
    <text evidence="1">Catalyzes the 2-thiolation of uridine at the wobble position (U34) of mitochondrial tRNA(Lys), tRNA(Glu) and tRNA(Gln). Required for the formation of 5-taurinomethyl-2-thiouridine (tm5s2U) of mitochondrial tRNA(Lys), tRNA(Glu), and tRNA(Gln) at the wobble position. ATP is required to activate the C2 atom of the wobble base.</text>
</comment>
<dbReference type="PANTHER" id="PTHR11933">
    <property type="entry name" value="TRNA 5-METHYLAMINOMETHYL-2-THIOURIDYLATE -METHYLTRANSFERASE"/>
    <property type="match status" value="1"/>
</dbReference>
<keyword evidence="6" id="KW-0820">tRNA-binding</keyword>
<comment type="similarity">
    <text evidence="3">Belongs to the MnmA/TRMU family.</text>
</comment>
<dbReference type="InterPro" id="IPR046884">
    <property type="entry name" value="MnmA-like_central"/>
</dbReference>
<name>A0A6P4ZBM4_BRABE</name>
<dbReference type="InterPro" id="IPR004506">
    <property type="entry name" value="MnmA-like"/>
</dbReference>
<evidence type="ECO:0000259" key="14">
    <source>
        <dbReference type="Pfam" id="PF20258"/>
    </source>
</evidence>
<evidence type="ECO:0000256" key="10">
    <source>
        <dbReference type="ARBA" id="ARBA00022840"/>
    </source>
</evidence>
<keyword evidence="11" id="KW-0694">RNA-binding</keyword>
<evidence type="ECO:0000256" key="4">
    <source>
        <dbReference type="ARBA" id="ARBA00011953"/>
    </source>
</evidence>
<evidence type="ECO:0000256" key="11">
    <source>
        <dbReference type="ARBA" id="ARBA00022884"/>
    </source>
</evidence>
<dbReference type="Gene3D" id="3.40.50.620">
    <property type="entry name" value="HUPs"/>
    <property type="match status" value="1"/>
</dbReference>
<dbReference type="EC" id="2.8.1.14" evidence="4"/>
<comment type="catalytic activity">
    <reaction evidence="13">
        <text>5-taurinomethyluridine(34) in tRNA + S-sulfanyl-L-cysteinyl-[protein] + AH2 + ATP = 5-taurinomethyl-2-thiouridine(34) in tRNA + L-cysteinyl-[protein] + A + AMP + diphosphate + H(+)</text>
        <dbReference type="Rhea" id="RHEA:47040"/>
        <dbReference type="Rhea" id="RHEA-COMP:10131"/>
        <dbReference type="Rhea" id="RHEA-COMP:11726"/>
        <dbReference type="Rhea" id="RHEA-COMP:11732"/>
        <dbReference type="Rhea" id="RHEA-COMP:11733"/>
        <dbReference type="ChEBI" id="CHEBI:13193"/>
        <dbReference type="ChEBI" id="CHEBI:15378"/>
        <dbReference type="ChEBI" id="CHEBI:17499"/>
        <dbReference type="ChEBI" id="CHEBI:29950"/>
        <dbReference type="ChEBI" id="CHEBI:30616"/>
        <dbReference type="ChEBI" id="CHEBI:33019"/>
        <dbReference type="ChEBI" id="CHEBI:61963"/>
        <dbReference type="ChEBI" id="CHEBI:87171"/>
        <dbReference type="ChEBI" id="CHEBI:87172"/>
        <dbReference type="ChEBI" id="CHEBI:456215"/>
        <dbReference type="EC" id="2.8.1.14"/>
    </reaction>
</comment>
<dbReference type="GO" id="GO:0005524">
    <property type="term" value="F:ATP binding"/>
    <property type="evidence" value="ECO:0007669"/>
    <property type="project" value="UniProtKB-KW"/>
</dbReference>
<dbReference type="FunFam" id="3.40.50.620:FF:000104">
    <property type="entry name" value="Mitochondrial tRNA-specific 2-thiouridylase 1"/>
    <property type="match status" value="1"/>
</dbReference>
<feature type="domain" description="tRNA-specific 2-thiouridylase MnmA-like central" evidence="15">
    <location>
        <begin position="226"/>
        <end position="287"/>
    </location>
</feature>
<dbReference type="GeneID" id="109473033"/>